<evidence type="ECO:0000256" key="3">
    <source>
        <dbReference type="ARBA" id="ARBA00023163"/>
    </source>
</evidence>
<dbReference type="Pfam" id="PF01037">
    <property type="entry name" value="AsnC_trans_reg"/>
    <property type="match status" value="1"/>
</dbReference>
<dbReference type="Proteomes" id="UP000295554">
    <property type="component" value="Unassembled WGS sequence"/>
</dbReference>
<dbReference type="InterPro" id="IPR019885">
    <property type="entry name" value="Tscrpt_reg_HTH_AsnC-type_CS"/>
</dbReference>
<dbReference type="Gene3D" id="3.30.70.920">
    <property type="match status" value="1"/>
</dbReference>
<dbReference type="InterPro" id="IPR011008">
    <property type="entry name" value="Dimeric_a/b-barrel"/>
</dbReference>
<dbReference type="InterPro" id="IPR036388">
    <property type="entry name" value="WH-like_DNA-bd_sf"/>
</dbReference>
<organism evidence="5 6">
    <name type="scientific">Seongchinamella unica</name>
    <dbReference type="NCBI Taxonomy" id="2547392"/>
    <lineage>
        <taxon>Bacteria</taxon>
        <taxon>Pseudomonadati</taxon>
        <taxon>Pseudomonadota</taxon>
        <taxon>Gammaproteobacteria</taxon>
        <taxon>Cellvibrionales</taxon>
        <taxon>Halieaceae</taxon>
        <taxon>Seongchinamella</taxon>
    </lineage>
</organism>
<name>A0A4R5LT58_9GAMM</name>
<dbReference type="PROSITE" id="PS00519">
    <property type="entry name" value="HTH_ASNC_1"/>
    <property type="match status" value="1"/>
</dbReference>
<dbReference type="SUPFAM" id="SSF54909">
    <property type="entry name" value="Dimeric alpha+beta barrel"/>
    <property type="match status" value="1"/>
</dbReference>
<dbReference type="InterPro" id="IPR019888">
    <property type="entry name" value="Tscrpt_reg_AsnC-like"/>
</dbReference>
<dbReference type="PANTHER" id="PTHR30154:SF34">
    <property type="entry name" value="TRANSCRIPTIONAL REGULATOR AZLB"/>
    <property type="match status" value="1"/>
</dbReference>
<protein>
    <submittedName>
        <fullName evidence="5">Lrp/AsnC family transcriptional regulator</fullName>
    </submittedName>
</protein>
<keyword evidence="3" id="KW-0804">Transcription</keyword>
<dbReference type="GO" id="GO:0006355">
    <property type="term" value="P:regulation of DNA-templated transcription"/>
    <property type="evidence" value="ECO:0007669"/>
    <property type="project" value="UniProtKB-ARBA"/>
</dbReference>
<accession>A0A4R5LT58</accession>
<dbReference type="InterPro" id="IPR000485">
    <property type="entry name" value="AsnC-type_HTH_dom"/>
</dbReference>
<evidence type="ECO:0000256" key="2">
    <source>
        <dbReference type="ARBA" id="ARBA00023125"/>
    </source>
</evidence>
<dbReference type="SMART" id="SM00344">
    <property type="entry name" value="HTH_ASNC"/>
    <property type="match status" value="1"/>
</dbReference>
<dbReference type="GO" id="GO:0005829">
    <property type="term" value="C:cytosol"/>
    <property type="evidence" value="ECO:0007669"/>
    <property type="project" value="TreeGrafter"/>
</dbReference>
<dbReference type="InterPro" id="IPR019887">
    <property type="entry name" value="Tscrpt_reg_AsnC/Lrp_C"/>
</dbReference>
<evidence type="ECO:0000313" key="5">
    <source>
        <dbReference type="EMBL" id="TDG14119.1"/>
    </source>
</evidence>
<dbReference type="OrthoDB" id="166264at2"/>
<dbReference type="EMBL" id="SMSE01000002">
    <property type="protein sequence ID" value="TDG14119.1"/>
    <property type="molecule type" value="Genomic_DNA"/>
</dbReference>
<keyword evidence="6" id="KW-1185">Reference proteome</keyword>
<reference evidence="5 6" key="1">
    <citation type="submission" date="2019-03" db="EMBL/GenBank/DDBJ databases">
        <title>Seongchinamella monodicae gen. nov., sp. nov., a novel member of the Gammaproteobacteria isolated from a tidal mudflat of beach.</title>
        <authorList>
            <person name="Yang H.G."/>
            <person name="Kang J.W."/>
            <person name="Lee S.D."/>
        </authorList>
    </citation>
    <scope>NUCLEOTIDE SEQUENCE [LARGE SCALE GENOMIC DNA]</scope>
    <source>
        <strain evidence="5 6">GH4-78</strain>
    </source>
</reference>
<dbReference type="PANTHER" id="PTHR30154">
    <property type="entry name" value="LEUCINE-RESPONSIVE REGULATORY PROTEIN"/>
    <property type="match status" value="1"/>
</dbReference>
<keyword evidence="1" id="KW-0805">Transcription regulation</keyword>
<dbReference type="SUPFAM" id="SSF46785">
    <property type="entry name" value="Winged helix' DNA-binding domain"/>
    <property type="match status" value="1"/>
</dbReference>
<dbReference type="Pfam" id="PF13412">
    <property type="entry name" value="HTH_24"/>
    <property type="match status" value="1"/>
</dbReference>
<dbReference type="GO" id="GO:0043200">
    <property type="term" value="P:response to amino acid"/>
    <property type="evidence" value="ECO:0007669"/>
    <property type="project" value="TreeGrafter"/>
</dbReference>
<dbReference type="InterPro" id="IPR011991">
    <property type="entry name" value="ArsR-like_HTH"/>
</dbReference>
<gene>
    <name evidence="5" type="ORF">E2F43_11615</name>
</gene>
<dbReference type="PROSITE" id="PS50956">
    <property type="entry name" value="HTH_ASNC_2"/>
    <property type="match status" value="1"/>
</dbReference>
<evidence type="ECO:0000256" key="1">
    <source>
        <dbReference type="ARBA" id="ARBA00023015"/>
    </source>
</evidence>
<sequence>MTLERVEKEILQILQKNGRISNVELAEQVGLSESPCFRRVRGLEEAGVITGYSARLNQRELGLQVTAFVQVTLDKQDDKKQRAFLAHVEAEEHIVECHALSGSHDYLLKVVARSMDHFSELSMQRILKFPGVRNIESNFSLLAVKEHGSLPVARGQ</sequence>
<feature type="domain" description="HTH asnC-type" evidence="4">
    <location>
        <begin position="3"/>
        <end position="64"/>
    </location>
</feature>
<dbReference type="PRINTS" id="PR00033">
    <property type="entry name" value="HTHASNC"/>
</dbReference>
<dbReference type="GO" id="GO:0043565">
    <property type="term" value="F:sequence-specific DNA binding"/>
    <property type="evidence" value="ECO:0007669"/>
    <property type="project" value="InterPro"/>
</dbReference>
<dbReference type="AlphaFoldDB" id="A0A4R5LT58"/>
<evidence type="ECO:0000313" key="6">
    <source>
        <dbReference type="Proteomes" id="UP000295554"/>
    </source>
</evidence>
<proteinExistence type="predicted"/>
<comment type="caution">
    <text evidence="5">The sequence shown here is derived from an EMBL/GenBank/DDBJ whole genome shotgun (WGS) entry which is preliminary data.</text>
</comment>
<dbReference type="CDD" id="cd00090">
    <property type="entry name" value="HTH_ARSR"/>
    <property type="match status" value="1"/>
</dbReference>
<keyword evidence="2" id="KW-0238">DNA-binding</keyword>
<dbReference type="RefSeq" id="WP_133212765.1">
    <property type="nucleotide sequence ID" value="NZ_SMSE01000002.1"/>
</dbReference>
<dbReference type="InterPro" id="IPR036390">
    <property type="entry name" value="WH_DNA-bd_sf"/>
</dbReference>
<dbReference type="Gene3D" id="1.10.10.10">
    <property type="entry name" value="Winged helix-like DNA-binding domain superfamily/Winged helix DNA-binding domain"/>
    <property type="match status" value="1"/>
</dbReference>
<evidence type="ECO:0000259" key="4">
    <source>
        <dbReference type="PROSITE" id="PS50956"/>
    </source>
</evidence>